<evidence type="ECO:0000256" key="2">
    <source>
        <dbReference type="SAM" id="Phobius"/>
    </source>
</evidence>
<feature type="region of interest" description="Disordered" evidence="1">
    <location>
        <begin position="94"/>
        <end position="114"/>
    </location>
</feature>
<comment type="caution">
    <text evidence="3">The sequence shown here is derived from an EMBL/GenBank/DDBJ whole genome shotgun (WGS) entry which is preliminary data.</text>
</comment>
<evidence type="ECO:0000256" key="1">
    <source>
        <dbReference type="SAM" id="MobiDB-lite"/>
    </source>
</evidence>
<dbReference type="Proteomes" id="UP000247498">
    <property type="component" value="Unassembled WGS sequence"/>
</dbReference>
<accession>A0A2V0PBE9</accession>
<keyword evidence="4" id="KW-1185">Reference proteome</keyword>
<keyword evidence="2" id="KW-1133">Transmembrane helix</keyword>
<feature type="region of interest" description="Disordered" evidence="1">
    <location>
        <begin position="1"/>
        <end position="76"/>
    </location>
</feature>
<organism evidence="3 4">
    <name type="scientific">Raphidocelis subcapitata</name>
    <dbReference type="NCBI Taxonomy" id="307507"/>
    <lineage>
        <taxon>Eukaryota</taxon>
        <taxon>Viridiplantae</taxon>
        <taxon>Chlorophyta</taxon>
        <taxon>core chlorophytes</taxon>
        <taxon>Chlorophyceae</taxon>
        <taxon>CS clade</taxon>
        <taxon>Sphaeropleales</taxon>
        <taxon>Selenastraceae</taxon>
        <taxon>Raphidocelis</taxon>
    </lineage>
</organism>
<reference evidence="3 4" key="1">
    <citation type="journal article" date="2018" name="Sci. Rep.">
        <title>Raphidocelis subcapitata (=Pseudokirchneriella subcapitata) provides an insight into genome evolution and environmental adaptations in the Sphaeropleales.</title>
        <authorList>
            <person name="Suzuki S."/>
            <person name="Yamaguchi H."/>
            <person name="Nakajima N."/>
            <person name="Kawachi M."/>
        </authorList>
    </citation>
    <scope>NUCLEOTIDE SEQUENCE [LARGE SCALE GENOMIC DNA]</scope>
    <source>
        <strain evidence="3 4">NIES-35</strain>
    </source>
</reference>
<evidence type="ECO:0000313" key="4">
    <source>
        <dbReference type="Proteomes" id="UP000247498"/>
    </source>
</evidence>
<evidence type="ECO:0000313" key="3">
    <source>
        <dbReference type="EMBL" id="GBF95223.1"/>
    </source>
</evidence>
<name>A0A2V0PBE9_9CHLO</name>
<protein>
    <submittedName>
        <fullName evidence="3">Uncharacterized protein</fullName>
    </submittedName>
</protein>
<sequence>MDRGDAPLLEVEQDNGGAPPQLALRMRGAGGNDEDEWQMVTPGGSPRGSMGSAHTSLSSGAVSEHDSECSESGAQAELNSLALADSILASRELPASDAPCHPPTPSPSVHGGDERAFDAAAAPACADEEGEHADADSAAEAAEPAAEAAAAALPAEAADGDYACPALDSVVAAVAACSSGAACALRGAGAELGALSRWLIESVAALAQSARGGGAAVQDALRGAMERLLEALPHTGKGGAGDVDWLAVMLAGGAVSAAAAALFLLHRNSLLRSALHQRDRELAKLVVRIMSLQEVLAGHHRHHPVTRYTTTTTTTHAAFTGFAASMAYL</sequence>
<dbReference type="OrthoDB" id="10630591at2759"/>
<proteinExistence type="predicted"/>
<feature type="transmembrane region" description="Helical" evidence="2">
    <location>
        <begin position="245"/>
        <end position="265"/>
    </location>
</feature>
<feature type="compositionally biased region" description="Polar residues" evidence="1">
    <location>
        <begin position="52"/>
        <end position="61"/>
    </location>
</feature>
<keyword evidence="2" id="KW-0472">Membrane</keyword>
<dbReference type="AlphaFoldDB" id="A0A2V0PBE9"/>
<dbReference type="InParanoid" id="A0A2V0PBE9"/>
<gene>
    <name evidence="3" type="ORF">Rsub_07938</name>
</gene>
<dbReference type="EMBL" id="BDRX01000061">
    <property type="protein sequence ID" value="GBF95223.1"/>
    <property type="molecule type" value="Genomic_DNA"/>
</dbReference>
<keyword evidence="2" id="KW-0812">Transmembrane</keyword>